<dbReference type="InterPro" id="IPR042070">
    <property type="entry name" value="PucR_C-HTH_sf"/>
</dbReference>
<reference evidence="1" key="1">
    <citation type="submission" date="2020-05" db="EMBL/GenBank/DDBJ databases">
        <authorList>
            <person name="Chiriac C."/>
            <person name="Salcher M."/>
            <person name="Ghai R."/>
            <person name="Kavagutti S V."/>
        </authorList>
    </citation>
    <scope>NUCLEOTIDE SEQUENCE</scope>
</reference>
<name>A0A6J7FTM4_9ZZZZ</name>
<dbReference type="EMBL" id="CAFBMQ010000001">
    <property type="protein sequence ID" value="CAB4896120.1"/>
    <property type="molecule type" value="Genomic_DNA"/>
</dbReference>
<accession>A0A6J7FTM4</accession>
<dbReference type="AlphaFoldDB" id="A0A6J7FTM4"/>
<dbReference type="Gene3D" id="1.10.10.2840">
    <property type="entry name" value="PucR C-terminal helix-turn-helix domain"/>
    <property type="match status" value="1"/>
</dbReference>
<gene>
    <name evidence="1" type="ORF">UFOPK3609_00022</name>
</gene>
<sequence length="350" mass="36767">MQELLGRIAALDPEASVGIRIIACFDELIAGNVNTRGLLATAAALTGCPAGFRADGAAGLRVGLDGEALPAAPPPDGAARLGEASDVEVWLEREGPSHANDALVLERLLLAAGVRRGRDRRDLEPRRDLGVVLDPDVDDDARREAAGRLGLGAARSYRVLAAPLFARWAAHPPGLGDVVPTRHGPIHVLVLPATAALPDVEPAGVGHEAPPAALHRSFATALTALRLSGPGEGIVHADEYGGLLDLLAGSATPPSTDGDLLAKVMVHSWARETVDALLRTNTLREAARLAQVHHSTLQPRVDTLTAELGFNPTHGYGRARLGLSYLTWRLENSRVLDLPTPQGAAPDRHA</sequence>
<protein>
    <submittedName>
        <fullName evidence="1">Unannotated protein</fullName>
    </submittedName>
</protein>
<proteinExistence type="predicted"/>
<evidence type="ECO:0000313" key="1">
    <source>
        <dbReference type="EMBL" id="CAB4896120.1"/>
    </source>
</evidence>
<organism evidence="1">
    <name type="scientific">freshwater metagenome</name>
    <dbReference type="NCBI Taxonomy" id="449393"/>
    <lineage>
        <taxon>unclassified sequences</taxon>
        <taxon>metagenomes</taxon>
        <taxon>ecological metagenomes</taxon>
    </lineage>
</organism>